<gene>
    <name evidence="1" type="ORF">DCF19_07075</name>
</gene>
<evidence type="ECO:0000313" key="1">
    <source>
        <dbReference type="EMBL" id="PZO42441.1"/>
    </source>
</evidence>
<dbReference type="InterPro" id="IPR021725">
    <property type="entry name" value="Cdd1"/>
</dbReference>
<dbReference type="Pfam" id="PF11731">
    <property type="entry name" value="Cdd1"/>
    <property type="match status" value="1"/>
</dbReference>
<dbReference type="Proteomes" id="UP000249467">
    <property type="component" value="Unassembled WGS sequence"/>
</dbReference>
<reference evidence="1 2" key="1">
    <citation type="submission" date="2018-04" db="EMBL/GenBank/DDBJ databases">
        <authorList>
            <person name="Go L.Y."/>
            <person name="Mitchell J.A."/>
        </authorList>
    </citation>
    <scope>NUCLEOTIDE SEQUENCE [LARGE SCALE GENOMIC DNA]</scope>
    <source>
        <strain evidence="1">ULC066bin1</strain>
    </source>
</reference>
<dbReference type="EMBL" id="QBML01000007">
    <property type="protein sequence ID" value="PZO42441.1"/>
    <property type="molecule type" value="Genomic_DNA"/>
</dbReference>
<evidence type="ECO:0000313" key="2">
    <source>
        <dbReference type="Proteomes" id="UP000249467"/>
    </source>
</evidence>
<reference evidence="1 2" key="2">
    <citation type="submission" date="2018-06" db="EMBL/GenBank/DDBJ databases">
        <title>Metagenomic assembly of (sub)arctic Cyanobacteria and their associated microbiome from non-axenic cultures.</title>
        <authorList>
            <person name="Baurain D."/>
        </authorList>
    </citation>
    <scope>NUCLEOTIDE SEQUENCE [LARGE SCALE GENOMIC DNA]</scope>
    <source>
        <strain evidence="1">ULC066bin1</strain>
    </source>
</reference>
<organism evidence="1 2">
    <name type="scientific">Pseudanabaena frigida</name>
    <dbReference type="NCBI Taxonomy" id="945775"/>
    <lineage>
        <taxon>Bacteria</taxon>
        <taxon>Bacillati</taxon>
        <taxon>Cyanobacteriota</taxon>
        <taxon>Cyanophyceae</taxon>
        <taxon>Pseudanabaenales</taxon>
        <taxon>Pseudanabaenaceae</taxon>
        <taxon>Pseudanabaena</taxon>
    </lineage>
</organism>
<accession>A0A2W4Y4Q7</accession>
<protein>
    <submittedName>
        <fullName evidence="1">Mitomycin resistance protein</fullName>
    </submittedName>
</protein>
<sequence length="102" mass="11892">MQKPLNEVKKLEDLPNIGKAISADLRSIGIDSPNQLKLREPLDIFNELASVMWHRHDPCLLDSLISAKRFLNGEAAQPWWHYTDERRILLKSYAKEKRNIEI</sequence>
<dbReference type="AlphaFoldDB" id="A0A2W4Y4Q7"/>
<comment type="caution">
    <text evidence="1">The sequence shown here is derived from an EMBL/GenBank/DDBJ whole genome shotgun (WGS) entry which is preliminary data.</text>
</comment>
<proteinExistence type="predicted"/>
<name>A0A2W4Y4Q7_9CYAN</name>
<dbReference type="Gene3D" id="1.10.150.20">
    <property type="entry name" value="5' to 3' exonuclease, C-terminal subdomain"/>
    <property type="match status" value="1"/>
</dbReference>